<evidence type="ECO:0000313" key="11">
    <source>
        <dbReference type="EMBL" id="TFK46668.1"/>
    </source>
</evidence>
<dbReference type="GO" id="GO:0003700">
    <property type="term" value="F:DNA-binding transcription factor activity"/>
    <property type="evidence" value="ECO:0007669"/>
    <property type="project" value="InterPro"/>
</dbReference>
<evidence type="ECO:0000256" key="4">
    <source>
        <dbReference type="ARBA" id="ARBA00023125"/>
    </source>
</evidence>
<keyword evidence="5" id="KW-0804">Transcription</keyword>
<keyword evidence="12" id="KW-1185">Reference proteome</keyword>
<feature type="compositionally biased region" description="Polar residues" evidence="9">
    <location>
        <begin position="329"/>
        <end position="345"/>
    </location>
</feature>
<dbReference type="PANTHER" id="PTHR10015">
    <property type="entry name" value="HEAT SHOCK TRANSCRIPTION FACTOR"/>
    <property type="match status" value="1"/>
</dbReference>
<dbReference type="SUPFAM" id="SSF46785">
    <property type="entry name" value="Winged helix' DNA-binding domain"/>
    <property type="match status" value="1"/>
</dbReference>
<dbReference type="SMART" id="SM00415">
    <property type="entry name" value="HSF"/>
    <property type="match status" value="1"/>
</dbReference>
<dbReference type="Gene3D" id="1.10.10.10">
    <property type="entry name" value="Winged helix-like DNA-binding domain superfamily/Winged helix DNA-binding domain"/>
    <property type="match status" value="1"/>
</dbReference>
<evidence type="ECO:0000256" key="6">
    <source>
        <dbReference type="ARBA" id="ARBA00023242"/>
    </source>
</evidence>
<evidence type="ECO:0000256" key="9">
    <source>
        <dbReference type="SAM" id="MobiDB-lite"/>
    </source>
</evidence>
<name>A0A5C3MSC5_9AGAM</name>
<dbReference type="GO" id="GO:0005634">
    <property type="term" value="C:nucleus"/>
    <property type="evidence" value="ECO:0007669"/>
    <property type="project" value="UniProtKB-SubCell"/>
</dbReference>
<proteinExistence type="inferred from homology"/>
<evidence type="ECO:0000256" key="3">
    <source>
        <dbReference type="ARBA" id="ARBA00023015"/>
    </source>
</evidence>
<evidence type="ECO:0000256" key="7">
    <source>
        <dbReference type="ARBA" id="ARBA00062171"/>
    </source>
</evidence>
<organism evidence="11 12">
    <name type="scientific">Heliocybe sulcata</name>
    <dbReference type="NCBI Taxonomy" id="5364"/>
    <lineage>
        <taxon>Eukaryota</taxon>
        <taxon>Fungi</taxon>
        <taxon>Dikarya</taxon>
        <taxon>Basidiomycota</taxon>
        <taxon>Agaricomycotina</taxon>
        <taxon>Agaricomycetes</taxon>
        <taxon>Gloeophyllales</taxon>
        <taxon>Gloeophyllaceae</taxon>
        <taxon>Heliocybe</taxon>
    </lineage>
</organism>
<dbReference type="STRING" id="5364.A0A5C3MSC5"/>
<accession>A0A5C3MSC5</accession>
<comment type="subcellular location">
    <subcellularLocation>
        <location evidence="1">Nucleus</location>
    </subcellularLocation>
</comment>
<evidence type="ECO:0000256" key="2">
    <source>
        <dbReference type="ARBA" id="ARBA00006403"/>
    </source>
</evidence>
<evidence type="ECO:0000256" key="8">
    <source>
        <dbReference type="RuleBase" id="RU004020"/>
    </source>
</evidence>
<dbReference type="OrthoDB" id="60033at2759"/>
<evidence type="ECO:0000256" key="5">
    <source>
        <dbReference type="ARBA" id="ARBA00023163"/>
    </source>
</evidence>
<keyword evidence="3" id="KW-0805">Transcription regulation</keyword>
<reference evidence="11 12" key="1">
    <citation type="journal article" date="2019" name="Nat. Ecol. Evol.">
        <title>Megaphylogeny resolves global patterns of mushroom evolution.</title>
        <authorList>
            <person name="Varga T."/>
            <person name="Krizsan K."/>
            <person name="Foldi C."/>
            <person name="Dima B."/>
            <person name="Sanchez-Garcia M."/>
            <person name="Sanchez-Ramirez S."/>
            <person name="Szollosi G.J."/>
            <person name="Szarkandi J.G."/>
            <person name="Papp V."/>
            <person name="Albert L."/>
            <person name="Andreopoulos W."/>
            <person name="Angelini C."/>
            <person name="Antonin V."/>
            <person name="Barry K.W."/>
            <person name="Bougher N.L."/>
            <person name="Buchanan P."/>
            <person name="Buyck B."/>
            <person name="Bense V."/>
            <person name="Catcheside P."/>
            <person name="Chovatia M."/>
            <person name="Cooper J."/>
            <person name="Damon W."/>
            <person name="Desjardin D."/>
            <person name="Finy P."/>
            <person name="Geml J."/>
            <person name="Haridas S."/>
            <person name="Hughes K."/>
            <person name="Justo A."/>
            <person name="Karasinski D."/>
            <person name="Kautmanova I."/>
            <person name="Kiss B."/>
            <person name="Kocsube S."/>
            <person name="Kotiranta H."/>
            <person name="LaButti K.M."/>
            <person name="Lechner B.E."/>
            <person name="Liimatainen K."/>
            <person name="Lipzen A."/>
            <person name="Lukacs Z."/>
            <person name="Mihaltcheva S."/>
            <person name="Morgado L.N."/>
            <person name="Niskanen T."/>
            <person name="Noordeloos M.E."/>
            <person name="Ohm R.A."/>
            <person name="Ortiz-Santana B."/>
            <person name="Ovrebo C."/>
            <person name="Racz N."/>
            <person name="Riley R."/>
            <person name="Savchenko A."/>
            <person name="Shiryaev A."/>
            <person name="Soop K."/>
            <person name="Spirin V."/>
            <person name="Szebenyi C."/>
            <person name="Tomsovsky M."/>
            <person name="Tulloss R.E."/>
            <person name="Uehling J."/>
            <person name="Grigoriev I.V."/>
            <person name="Vagvolgyi C."/>
            <person name="Papp T."/>
            <person name="Martin F.M."/>
            <person name="Miettinen O."/>
            <person name="Hibbett D.S."/>
            <person name="Nagy L.G."/>
        </authorList>
    </citation>
    <scope>NUCLEOTIDE SEQUENCE [LARGE SCALE GENOMIC DNA]</scope>
    <source>
        <strain evidence="11 12">OMC1185</strain>
    </source>
</reference>
<dbReference type="Proteomes" id="UP000305948">
    <property type="component" value="Unassembled WGS sequence"/>
</dbReference>
<keyword evidence="4 11" id="KW-0238">DNA-binding</keyword>
<dbReference type="InterPro" id="IPR000232">
    <property type="entry name" value="HSF_DNA-bd"/>
</dbReference>
<feature type="domain" description="HSF-type DNA-binding" evidence="10">
    <location>
        <begin position="15"/>
        <end position="120"/>
    </location>
</feature>
<keyword evidence="6" id="KW-0539">Nucleus</keyword>
<sequence>MEETTGCESKDFKPIVPVFLQKLYEIVNNPRNKGLIEWSPRGDSFYVLDQDRLSREVLGHWFKHEKFTSFIRQLNMYGFRKVQNLQQHVAKSDANSRRCHFEHPHFIRDRPDLLGHIQRKKPASPALGSKSPVDLSPRSPQASMAADQAEHNTDAAVLLSGAEDRLSGRLEDELARTLDPVISEFQQSLSHLQQELTEVKDSQSKLMNMVAPLLQSVYERLGRSKLPLPWLDGGGMAIHASGFSDSDIETYYGQGFGEEKWDMHGDAYNMPMFEGSTLSPRTDGLYHPGEGTIKMESGSGQDSIFQWDHAISACGYAYPTPSMDHLSPDGQQSTSTDSRLTQKIL</sequence>
<dbReference type="PANTHER" id="PTHR10015:SF427">
    <property type="entry name" value="HEAT SHOCK FACTOR PROTEIN"/>
    <property type="match status" value="1"/>
</dbReference>
<dbReference type="Pfam" id="PF00447">
    <property type="entry name" value="HSF_DNA-bind"/>
    <property type="match status" value="1"/>
</dbReference>
<dbReference type="InterPro" id="IPR036390">
    <property type="entry name" value="WH_DNA-bd_sf"/>
</dbReference>
<evidence type="ECO:0000313" key="12">
    <source>
        <dbReference type="Proteomes" id="UP000305948"/>
    </source>
</evidence>
<dbReference type="GO" id="GO:0043565">
    <property type="term" value="F:sequence-specific DNA binding"/>
    <property type="evidence" value="ECO:0007669"/>
    <property type="project" value="InterPro"/>
</dbReference>
<dbReference type="EMBL" id="ML213528">
    <property type="protein sequence ID" value="TFK46668.1"/>
    <property type="molecule type" value="Genomic_DNA"/>
</dbReference>
<protein>
    <submittedName>
        <fullName evidence="11">Winged helix DNA-binding domain-containing protein</fullName>
    </submittedName>
</protein>
<evidence type="ECO:0000256" key="1">
    <source>
        <dbReference type="ARBA" id="ARBA00004123"/>
    </source>
</evidence>
<dbReference type="FunFam" id="1.10.10.10:FF:000027">
    <property type="entry name" value="Heat shock transcription factor 1"/>
    <property type="match status" value="1"/>
</dbReference>
<evidence type="ECO:0000259" key="10">
    <source>
        <dbReference type="SMART" id="SM00415"/>
    </source>
</evidence>
<feature type="region of interest" description="Disordered" evidence="9">
    <location>
        <begin position="322"/>
        <end position="345"/>
    </location>
</feature>
<dbReference type="AlphaFoldDB" id="A0A5C3MSC5"/>
<comment type="similarity">
    <text evidence="2 8">Belongs to the HSF family.</text>
</comment>
<dbReference type="PRINTS" id="PR00056">
    <property type="entry name" value="HSFDOMAIN"/>
</dbReference>
<gene>
    <name evidence="11" type="ORF">OE88DRAFT_1739282</name>
</gene>
<feature type="region of interest" description="Disordered" evidence="9">
    <location>
        <begin position="121"/>
        <end position="151"/>
    </location>
</feature>
<dbReference type="InterPro" id="IPR036388">
    <property type="entry name" value="WH-like_DNA-bd_sf"/>
</dbReference>
<comment type="subunit">
    <text evidence="7">Homotrimer. Homotrimerization increases the affinity of HSF1 to DNA. Interacts with transcriptional coregulator SSA1 on chromatin.</text>
</comment>